<dbReference type="SUPFAM" id="SSF56112">
    <property type="entry name" value="Protein kinase-like (PK-like)"/>
    <property type="match status" value="1"/>
</dbReference>
<organism evidence="2 3">
    <name type="scientific">Roseomonas populi</name>
    <dbReference type="NCBI Taxonomy" id="3121582"/>
    <lineage>
        <taxon>Bacteria</taxon>
        <taxon>Pseudomonadati</taxon>
        <taxon>Pseudomonadota</taxon>
        <taxon>Alphaproteobacteria</taxon>
        <taxon>Acetobacterales</taxon>
        <taxon>Roseomonadaceae</taxon>
        <taxon>Roseomonas</taxon>
    </lineage>
</organism>
<comment type="caution">
    <text evidence="2">The sequence shown here is derived from an EMBL/GenBank/DDBJ whole genome shotgun (WGS) entry which is preliminary data.</text>
</comment>
<evidence type="ECO:0000313" key="3">
    <source>
        <dbReference type="Proteomes" id="UP001524642"/>
    </source>
</evidence>
<dbReference type="SUPFAM" id="SSF53448">
    <property type="entry name" value="Nucleotide-diphospho-sugar transferases"/>
    <property type="match status" value="1"/>
</dbReference>
<dbReference type="Gene3D" id="3.90.550.10">
    <property type="entry name" value="Spore Coat Polysaccharide Biosynthesis Protein SpsA, Chain A"/>
    <property type="match status" value="1"/>
</dbReference>
<name>A0ABT1X2J6_9PROT</name>
<evidence type="ECO:0000313" key="2">
    <source>
        <dbReference type="EMBL" id="MCR0982006.1"/>
    </source>
</evidence>
<dbReference type="InterPro" id="IPR002575">
    <property type="entry name" value="Aminoglycoside_PTrfase"/>
</dbReference>
<dbReference type="InterPro" id="IPR011009">
    <property type="entry name" value="Kinase-like_dom_sf"/>
</dbReference>
<reference evidence="2 3" key="1">
    <citation type="submission" date="2022-06" db="EMBL/GenBank/DDBJ databases">
        <title>Roseomonas CN29.</title>
        <authorList>
            <person name="Cheng Y."/>
            <person name="He X."/>
        </authorList>
    </citation>
    <scope>NUCLEOTIDE SEQUENCE [LARGE SCALE GENOMIC DNA]</scope>
    <source>
        <strain evidence="2 3">CN29</strain>
    </source>
</reference>
<dbReference type="Gene3D" id="3.90.1200.10">
    <property type="match status" value="1"/>
</dbReference>
<protein>
    <submittedName>
        <fullName evidence="2">Phosphotransferase</fullName>
    </submittedName>
</protein>
<feature type="domain" description="Aminoglycoside phosphotransferase" evidence="1">
    <location>
        <begin position="245"/>
        <end position="443"/>
    </location>
</feature>
<keyword evidence="3" id="KW-1185">Reference proteome</keyword>
<dbReference type="InterPro" id="IPR029044">
    <property type="entry name" value="Nucleotide-diphossugar_trans"/>
</dbReference>
<dbReference type="EMBL" id="JANJOU010000004">
    <property type="protein sequence ID" value="MCR0982006.1"/>
    <property type="molecule type" value="Genomic_DNA"/>
</dbReference>
<accession>A0ABT1X2J6</accession>
<gene>
    <name evidence="2" type="ORF">NRP21_08095</name>
</gene>
<proteinExistence type="predicted"/>
<dbReference type="RefSeq" id="WP_257715674.1">
    <property type="nucleotide sequence ID" value="NZ_JANJOU010000004.1"/>
</dbReference>
<dbReference type="Proteomes" id="UP001524642">
    <property type="component" value="Unassembled WGS sequence"/>
</dbReference>
<dbReference type="Pfam" id="PF01636">
    <property type="entry name" value="APH"/>
    <property type="match status" value="1"/>
</dbReference>
<sequence>MSGAGGIWLIMSGAYVGGELAAEFGKLPPAFLPVGMARLYEYHLARLGARRPIYFTVPESYEITVEDRRRIEELGVTVLPLPEHLQLGEAVVYAVNTVGGPDQPLRILHGDTLINDLPLDETDLIALADNVDGYSWAEAEVVGGNIRALETLPAGSERASGRLVAAGYFAFSSSVDLVRSITRARGDFVGGINLYAGERPIQAHQAQNWFDFGHAQTYFRSRRAVTTARSFNTLRLDGRTARKMSEDGAKMRAEAHWLREVPPAVQLYGARVLDSGESEGLPFYETEYQYIPTLSELFVFGSLNRPVWTRIMESCAEFLTVCARNGTDESSKPLLRKLAIDKTVSRLEDYARLTQFDIDKPVSFAGRPFPSLLGIAQKLAALLEGSTDRSLVVMHGDFCFSNILYDSRSRRIKVIDPRGYIETGTPSLLGDQRYDLAKLAHSIIGRYDHIIAGRYTTSANDGYRLSINFERTPQQAWLQSLFSEVVLTQTKASAQEVQAVMTGLFLSMLPLHADRPDRQRAFIANALRLYGMLEDSVG</sequence>
<evidence type="ECO:0000259" key="1">
    <source>
        <dbReference type="Pfam" id="PF01636"/>
    </source>
</evidence>